<dbReference type="Gene3D" id="2.30.170.30">
    <property type="entry name" value="ethanolamine ammonia-lyase heavy chain domain like"/>
    <property type="match status" value="1"/>
</dbReference>
<dbReference type="InterPro" id="IPR044941">
    <property type="entry name" value="EutB_N_sf"/>
</dbReference>
<dbReference type="EC" id="4.3.1.7" evidence="1"/>
<dbReference type="InterPro" id="IPR010628">
    <property type="entry name" value="EutB"/>
</dbReference>
<dbReference type="NCBIfam" id="NF011649">
    <property type="entry name" value="PRK15067.1"/>
    <property type="match status" value="1"/>
</dbReference>
<dbReference type="GO" id="GO:0005829">
    <property type="term" value="C:cytosol"/>
    <property type="evidence" value="ECO:0007669"/>
    <property type="project" value="TreeGrafter"/>
</dbReference>
<dbReference type="OrthoDB" id="9770909at2"/>
<feature type="binding site" evidence="1">
    <location>
        <position position="243"/>
    </location>
    <ligand>
        <name>adenosylcob(III)alamin</name>
        <dbReference type="ChEBI" id="CHEBI:18408"/>
    </ligand>
</feature>
<feature type="binding site" evidence="1">
    <location>
        <position position="364"/>
    </location>
    <ligand>
        <name>substrate</name>
    </ligand>
</feature>
<feature type="binding site" evidence="1">
    <location>
        <position position="190"/>
    </location>
    <ligand>
        <name>substrate</name>
    </ligand>
</feature>
<dbReference type="Gene3D" id="3.20.20.70">
    <property type="entry name" value="Aldolase class I"/>
    <property type="match status" value="1"/>
</dbReference>
<dbReference type="PANTHER" id="PTHR39329">
    <property type="entry name" value="ETHANOLAMINE AMMONIA-LYASE HEAVY CHAIN"/>
    <property type="match status" value="1"/>
</dbReference>
<comment type="similarity">
    <text evidence="1">Belongs to the EutB family.</text>
</comment>
<name>A0A1M7RPB1_9ACTN</name>
<dbReference type="GO" id="GO:0031419">
    <property type="term" value="F:cobalamin binding"/>
    <property type="evidence" value="ECO:0007669"/>
    <property type="project" value="UniProtKB-UniRule"/>
</dbReference>
<comment type="cofactor">
    <cofactor evidence="1">
        <name>adenosylcob(III)alamin</name>
        <dbReference type="ChEBI" id="CHEBI:18408"/>
    </cofactor>
    <text evidence="1">Binds between the large and small subunits.</text>
</comment>
<dbReference type="GO" id="GO:0046336">
    <property type="term" value="P:ethanolamine catabolic process"/>
    <property type="evidence" value="ECO:0007669"/>
    <property type="project" value="UniProtKB-UniRule"/>
</dbReference>
<dbReference type="AlphaFoldDB" id="A0A1M7RPB1"/>
<keyword evidence="1" id="KW-0846">Cobalamin</keyword>
<feature type="binding site" evidence="1">
    <location>
        <position position="403"/>
    </location>
    <ligand>
        <name>adenosylcob(III)alamin</name>
        <dbReference type="ChEBI" id="CHEBI:18408"/>
    </ligand>
</feature>
<accession>A0A1M7RPB1</accession>
<keyword evidence="3" id="KW-1185">Reference proteome</keyword>
<comment type="function">
    <text evidence="1">Catalyzes the deamination of various vicinal amino-alcohols to oxo compounds. Allows this organism to utilize ethanolamine as the sole source of nitrogen and carbon in the presence of vitamin B12.</text>
</comment>
<dbReference type="InterPro" id="IPR044939">
    <property type="entry name" value="EutB_dom_2_sf"/>
</dbReference>
<comment type="catalytic activity">
    <reaction evidence="1">
        <text>ethanolamine = acetaldehyde + NH4(+)</text>
        <dbReference type="Rhea" id="RHEA:15313"/>
        <dbReference type="ChEBI" id="CHEBI:15343"/>
        <dbReference type="ChEBI" id="CHEBI:28938"/>
        <dbReference type="ChEBI" id="CHEBI:57603"/>
        <dbReference type="EC" id="4.3.1.7"/>
    </reaction>
</comment>
<evidence type="ECO:0000256" key="1">
    <source>
        <dbReference type="HAMAP-Rule" id="MF_00861"/>
    </source>
</evidence>
<comment type="subcellular location">
    <subcellularLocation>
        <location evidence="1">Bacterial microcompartment</location>
    </subcellularLocation>
</comment>
<comment type="subunit">
    <text evidence="1">The basic unit is a heterodimer which dimerizes to form tetramers. The heterotetramers trimerize; 6 large subunits form a core ring with 6 small subunits projecting outwards.</text>
</comment>
<dbReference type="Pfam" id="PF06751">
    <property type="entry name" value="EutB"/>
    <property type="match status" value="1"/>
</dbReference>
<dbReference type="GO" id="GO:0031471">
    <property type="term" value="C:ethanolamine degradation polyhedral organelle"/>
    <property type="evidence" value="ECO:0007669"/>
    <property type="project" value="UniProtKB-UniRule"/>
</dbReference>
<dbReference type="UniPathway" id="UPA00560"/>
<dbReference type="RefSeq" id="WP_073266276.1">
    <property type="nucleotide sequence ID" value="NZ_FRCS01000030.1"/>
</dbReference>
<protein>
    <recommendedName>
        <fullName evidence="1">Ethanolamine ammonia-lyase large subunit</fullName>
        <shortName evidence="1">EAL large subunit</shortName>
        <ecNumber evidence="1">4.3.1.7</ecNumber>
    </recommendedName>
</protein>
<feature type="binding site" evidence="1">
    <location>
        <begin position="157"/>
        <end position="159"/>
    </location>
    <ligand>
        <name>substrate</name>
    </ligand>
</feature>
<evidence type="ECO:0000313" key="2">
    <source>
        <dbReference type="EMBL" id="SHN47942.1"/>
    </source>
</evidence>
<comment type="pathway">
    <text evidence="1">Amine and polyamine degradation; ethanolamine degradation.</text>
</comment>
<feature type="binding site" evidence="1">
    <location>
        <position position="289"/>
    </location>
    <ligand>
        <name>substrate</name>
    </ligand>
</feature>
<dbReference type="STRING" id="134849.SAMN05443668_13045"/>
<dbReference type="GO" id="GO:0008851">
    <property type="term" value="F:ethanolamine ammonia-lyase activity"/>
    <property type="evidence" value="ECO:0007669"/>
    <property type="project" value="UniProtKB-UniRule"/>
</dbReference>
<keyword evidence="1 2" id="KW-0456">Lyase</keyword>
<sequence length="462" mass="48498">MNRTATVRGERFGFGSLAEILAKANEPKSGDVLAGVAARSEAERMAAKFALADLRLAEIVDEPLVDDEVTAAILSGLDRDRFDSALGSLTVGEFREFVLAPGFAAHWPGLRDLVIPEIAAATAKLMSNLDLIRATAPLRVETTCRTTVGQPGVLAARLQPNHPTDDLAGIAYSILDGLAYGCGDALIGVNPAIESVDTVAAILGMLEAVVDELAVPTQACVLAHVTTQLAALERGATVDLLFQSVAGTETANRAFGIDLALLGEAAEAVRSQHASNPARYAGRQAMYFETGQGSALSSDAHHGIDQLTCEARAQAVARLFDPFLVNSVVGFIGPEYLADSDQITRAGLEDHFVGKLMGLPMGCDVCFTNHVEADHNSNDNLLVLLGAAGANFVMGVPAGDDIMLGYQSTSYHDVATARTILGRSAAPEFDAWHRRMSGARGRDLPADLPADLGGRLTILAGA</sequence>
<reference evidence="2 3" key="1">
    <citation type="submission" date="2016-11" db="EMBL/GenBank/DDBJ databases">
        <authorList>
            <person name="Jaros S."/>
            <person name="Januszkiewicz K."/>
            <person name="Wedrychowicz H."/>
        </authorList>
    </citation>
    <scope>NUCLEOTIDE SEQUENCE [LARGE SCALE GENOMIC DNA]</scope>
    <source>
        <strain evidence="2 3">DSM 46144</strain>
    </source>
</reference>
<dbReference type="GO" id="GO:0006520">
    <property type="term" value="P:amino acid metabolic process"/>
    <property type="evidence" value="ECO:0007669"/>
    <property type="project" value="InterPro"/>
</dbReference>
<dbReference type="HAMAP" id="MF_00861">
    <property type="entry name" value="EutB"/>
    <property type="match status" value="1"/>
</dbReference>
<dbReference type="GO" id="GO:0009350">
    <property type="term" value="C:ethanolamine ammonia-lyase complex"/>
    <property type="evidence" value="ECO:0007669"/>
    <property type="project" value="UniProtKB-UniRule"/>
</dbReference>
<dbReference type="Proteomes" id="UP000184440">
    <property type="component" value="Unassembled WGS sequence"/>
</dbReference>
<dbReference type="PANTHER" id="PTHR39329:SF1">
    <property type="entry name" value="ETHANOLAMINE AMMONIA-LYASE LARGE SUBUNIT"/>
    <property type="match status" value="1"/>
</dbReference>
<organism evidence="2 3">
    <name type="scientific">Cryptosporangium aurantiacum</name>
    <dbReference type="NCBI Taxonomy" id="134849"/>
    <lineage>
        <taxon>Bacteria</taxon>
        <taxon>Bacillati</taxon>
        <taxon>Actinomycetota</taxon>
        <taxon>Actinomycetes</taxon>
        <taxon>Cryptosporangiales</taxon>
        <taxon>Cryptosporangiaceae</taxon>
        <taxon>Cryptosporangium</taxon>
    </lineage>
</organism>
<gene>
    <name evidence="1" type="primary">eutB</name>
    <name evidence="2" type="ORF">SAMN05443668_13045</name>
</gene>
<dbReference type="InterPro" id="IPR013785">
    <property type="entry name" value="Aldolase_TIM"/>
</dbReference>
<feature type="binding site" evidence="1">
    <location>
        <position position="297"/>
    </location>
    <ligand>
        <name>adenosylcob(III)alamin</name>
        <dbReference type="ChEBI" id="CHEBI:18408"/>
    </ligand>
</feature>
<dbReference type="EMBL" id="FRCS01000030">
    <property type="protein sequence ID" value="SHN47942.1"/>
    <property type="molecule type" value="Genomic_DNA"/>
</dbReference>
<keyword evidence="1" id="KW-1283">Bacterial microcompartment</keyword>
<feature type="binding site" evidence="1">
    <location>
        <position position="191"/>
    </location>
    <ligand>
        <name>adenosylcob(III)alamin</name>
        <dbReference type="ChEBI" id="CHEBI:18408"/>
    </ligand>
</feature>
<keyword evidence="1" id="KW-0170">Cobalt</keyword>
<proteinExistence type="inferred from homology"/>
<evidence type="ECO:0000313" key="3">
    <source>
        <dbReference type="Proteomes" id="UP000184440"/>
    </source>
</evidence>
<dbReference type="Gene3D" id="1.10.220.70">
    <property type="entry name" value="lyase"/>
    <property type="match status" value="1"/>
</dbReference>